<feature type="transmembrane region" description="Helical" evidence="1">
    <location>
        <begin position="33"/>
        <end position="55"/>
    </location>
</feature>
<proteinExistence type="predicted"/>
<gene>
    <name evidence="2" type="ORF">M5K25_008947</name>
</gene>
<name>A0ABD0VA18_DENTH</name>
<comment type="caution">
    <text evidence="2">The sequence shown here is derived from an EMBL/GenBank/DDBJ whole genome shotgun (WGS) entry which is preliminary data.</text>
</comment>
<sequence length="92" mass="9380">MVAKVSCGTCLSLSGSIITAGVANKNKSGGGELIFFKASVALALISFFTGLALLISVLLSKNVKRTILLGQIIVAVYSVLAGVVVHAISVFV</sequence>
<keyword evidence="1" id="KW-1133">Transmembrane helix</keyword>
<dbReference type="Proteomes" id="UP001552299">
    <property type="component" value="Unassembled WGS sequence"/>
</dbReference>
<organism evidence="2 3">
    <name type="scientific">Dendrobium thyrsiflorum</name>
    <name type="common">Pinecone-like raceme dendrobium</name>
    <name type="synonym">Orchid</name>
    <dbReference type="NCBI Taxonomy" id="117978"/>
    <lineage>
        <taxon>Eukaryota</taxon>
        <taxon>Viridiplantae</taxon>
        <taxon>Streptophyta</taxon>
        <taxon>Embryophyta</taxon>
        <taxon>Tracheophyta</taxon>
        <taxon>Spermatophyta</taxon>
        <taxon>Magnoliopsida</taxon>
        <taxon>Liliopsida</taxon>
        <taxon>Asparagales</taxon>
        <taxon>Orchidaceae</taxon>
        <taxon>Epidendroideae</taxon>
        <taxon>Malaxideae</taxon>
        <taxon>Dendrobiinae</taxon>
        <taxon>Dendrobium</taxon>
    </lineage>
</organism>
<keyword evidence="1" id="KW-0812">Transmembrane</keyword>
<dbReference type="AlphaFoldDB" id="A0ABD0VA18"/>
<feature type="transmembrane region" description="Helical" evidence="1">
    <location>
        <begin position="67"/>
        <end position="91"/>
    </location>
</feature>
<keyword evidence="3" id="KW-1185">Reference proteome</keyword>
<keyword evidence="1" id="KW-0472">Membrane</keyword>
<dbReference type="EMBL" id="JANQDX010000007">
    <property type="protein sequence ID" value="KAL0921835.1"/>
    <property type="molecule type" value="Genomic_DNA"/>
</dbReference>
<evidence type="ECO:0000313" key="3">
    <source>
        <dbReference type="Proteomes" id="UP001552299"/>
    </source>
</evidence>
<accession>A0ABD0VA18</accession>
<evidence type="ECO:0000313" key="2">
    <source>
        <dbReference type="EMBL" id="KAL0921835.1"/>
    </source>
</evidence>
<protein>
    <submittedName>
        <fullName evidence="2">Uncharacterized protein</fullName>
    </submittedName>
</protein>
<reference evidence="2 3" key="1">
    <citation type="journal article" date="2024" name="Plant Biotechnol. J.">
        <title>Dendrobium thyrsiflorum genome and its molecular insights into genes involved in important horticultural traits.</title>
        <authorList>
            <person name="Chen B."/>
            <person name="Wang J.Y."/>
            <person name="Zheng P.J."/>
            <person name="Li K.L."/>
            <person name="Liang Y.M."/>
            <person name="Chen X.F."/>
            <person name="Zhang C."/>
            <person name="Zhao X."/>
            <person name="He X."/>
            <person name="Zhang G.Q."/>
            <person name="Liu Z.J."/>
            <person name="Xu Q."/>
        </authorList>
    </citation>
    <scope>NUCLEOTIDE SEQUENCE [LARGE SCALE GENOMIC DNA]</scope>
    <source>
        <strain evidence="2">GZMU011</strain>
    </source>
</reference>
<evidence type="ECO:0000256" key="1">
    <source>
        <dbReference type="SAM" id="Phobius"/>
    </source>
</evidence>